<organism evidence="1">
    <name type="scientific">bioreactor metagenome</name>
    <dbReference type="NCBI Taxonomy" id="1076179"/>
    <lineage>
        <taxon>unclassified sequences</taxon>
        <taxon>metagenomes</taxon>
        <taxon>ecological metagenomes</taxon>
    </lineage>
</organism>
<protein>
    <recommendedName>
        <fullName evidence="2">Rieske domain-containing protein</fullName>
    </recommendedName>
</protein>
<dbReference type="AlphaFoldDB" id="A0A644Z7S5"/>
<dbReference type="GO" id="GO:0051537">
    <property type="term" value="F:2 iron, 2 sulfur cluster binding"/>
    <property type="evidence" value="ECO:0007669"/>
    <property type="project" value="InterPro"/>
</dbReference>
<proteinExistence type="predicted"/>
<dbReference type="Gene3D" id="2.102.10.10">
    <property type="entry name" value="Rieske [2Fe-2S] iron-sulphur domain"/>
    <property type="match status" value="1"/>
</dbReference>
<evidence type="ECO:0000313" key="1">
    <source>
        <dbReference type="EMBL" id="MPM36920.1"/>
    </source>
</evidence>
<gene>
    <name evidence="1" type="ORF">SDC9_83524</name>
</gene>
<reference evidence="1" key="1">
    <citation type="submission" date="2019-08" db="EMBL/GenBank/DDBJ databases">
        <authorList>
            <person name="Kucharzyk K."/>
            <person name="Murdoch R.W."/>
            <person name="Higgins S."/>
            <person name="Loffler F."/>
        </authorList>
    </citation>
    <scope>NUCLEOTIDE SEQUENCE</scope>
</reference>
<accession>A0A644Z7S5</accession>
<evidence type="ECO:0008006" key="2">
    <source>
        <dbReference type="Google" id="ProtNLM"/>
    </source>
</evidence>
<dbReference type="InterPro" id="IPR036922">
    <property type="entry name" value="Rieske_2Fe-2S_sf"/>
</dbReference>
<name>A0A644Z7S5_9ZZZZ</name>
<sequence>MRRSIFILFFILLLSVVSCIDEASRFTVPYSRVFFQIDVNGLDSDLTFFGHKTFTQGRTVGEQTGYGGLLVFRTTEGNIFAYDLCCSYEDNREIKVKPTDNGKAVCPKCGSVFVTMYGLGTAESGPSDESLQRYTVRKNSNREGVFVITN</sequence>
<comment type="caution">
    <text evidence="1">The sequence shown here is derived from an EMBL/GenBank/DDBJ whole genome shotgun (WGS) entry which is preliminary data.</text>
</comment>
<dbReference type="EMBL" id="VSSQ01007770">
    <property type="protein sequence ID" value="MPM36920.1"/>
    <property type="molecule type" value="Genomic_DNA"/>
</dbReference>
<dbReference type="PROSITE" id="PS51257">
    <property type="entry name" value="PROKAR_LIPOPROTEIN"/>
    <property type="match status" value="1"/>
</dbReference>